<dbReference type="Gene3D" id="1.10.150.240">
    <property type="entry name" value="Putative phosphatase, domain 2"/>
    <property type="match status" value="1"/>
</dbReference>
<dbReference type="Proteomes" id="UP000662088">
    <property type="component" value="Unassembled WGS sequence"/>
</dbReference>
<dbReference type="AlphaFoldDB" id="A0A8I0DMP2"/>
<dbReference type="GO" id="GO:0008967">
    <property type="term" value="F:phosphoglycolate phosphatase activity"/>
    <property type="evidence" value="ECO:0007669"/>
    <property type="project" value="TreeGrafter"/>
</dbReference>
<dbReference type="InterPro" id="IPR006439">
    <property type="entry name" value="HAD-SF_hydro_IA"/>
</dbReference>
<dbReference type="RefSeq" id="WP_022212995.1">
    <property type="nucleotide sequence ID" value="NZ_JACOOQ010000002.1"/>
</dbReference>
<dbReference type="InterPro" id="IPR041492">
    <property type="entry name" value="HAD_2"/>
</dbReference>
<dbReference type="SFLD" id="SFLDS00003">
    <property type="entry name" value="Haloacid_Dehalogenase"/>
    <property type="match status" value="1"/>
</dbReference>
<keyword evidence="1" id="KW-0378">Hydrolase</keyword>
<dbReference type="InterPro" id="IPR023198">
    <property type="entry name" value="PGP-like_dom2"/>
</dbReference>
<evidence type="ECO:0000313" key="2">
    <source>
        <dbReference type="Proteomes" id="UP000662088"/>
    </source>
</evidence>
<gene>
    <name evidence="1" type="ORF">H8R92_02465</name>
</gene>
<organism evidence="1 2">
    <name type="scientific">Clostridium lentum</name>
    <dbReference type="NCBI Taxonomy" id="2763037"/>
    <lineage>
        <taxon>Bacteria</taxon>
        <taxon>Bacillati</taxon>
        <taxon>Bacillota</taxon>
        <taxon>Clostridia</taxon>
        <taxon>Eubacteriales</taxon>
        <taxon>Clostridiaceae</taxon>
        <taxon>Clostridium</taxon>
    </lineage>
</organism>
<proteinExistence type="predicted"/>
<dbReference type="PANTHER" id="PTHR43434">
    <property type="entry name" value="PHOSPHOGLYCOLATE PHOSPHATASE"/>
    <property type="match status" value="1"/>
</dbReference>
<dbReference type="EMBL" id="JACOOQ010000002">
    <property type="protein sequence ID" value="MBC5639310.1"/>
    <property type="molecule type" value="Genomic_DNA"/>
</dbReference>
<dbReference type="Gene3D" id="3.40.50.1000">
    <property type="entry name" value="HAD superfamily/HAD-like"/>
    <property type="match status" value="1"/>
</dbReference>
<name>A0A8I0DMP2_9CLOT</name>
<protein>
    <submittedName>
        <fullName evidence="1">HAD family hydrolase</fullName>
    </submittedName>
</protein>
<dbReference type="SFLD" id="SFLDG01129">
    <property type="entry name" value="C1.5:_HAD__Beta-PGM__Phosphata"/>
    <property type="match status" value="1"/>
</dbReference>
<reference evidence="1" key="1">
    <citation type="submission" date="2020-08" db="EMBL/GenBank/DDBJ databases">
        <title>Genome public.</title>
        <authorList>
            <person name="Liu C."/>
            <person name="Sun Q."/>
        </authorList>
    </citation>
    <scope>NUCLEOTIDE SEQUENCE</scope>
    <source>
        <strain evidence="1">NSJ-42</strain>
    </source>
</reference>
<dbReference type="PANTHER" id="PTHR43434:SF1">
    <property type="entry name" value="PHOSPHOGLYCOLATE PHOSPHATASE"/>
    <property type="match status" value="1"/>
</dbReference>
<dbReference type="Pfam" id="PF13419">
    <property type="entry name" value="HAD_2"/>
    <property type="match status" value="1"/>
</dbReference>
<evidence type="ECO:0000313" key="1">
    <source>
        <dbReference type="EMBL" id="MBC5639310.1"/>
    </source>
</evidence>
<keyword evidence="2" id="KW-1185">Reference proteome</keyword>
<dbReference type="InterPro" id="IPR036412">
    <property type="entry name" value="HAD-like_sf"/>
</dbReference>
<dbReference type="InterPro" id="IPR023214">
    <property type="entry name" value="HAD_sf"/>
</dbReference>
<sequence>MKIDSIIFDLDGTLWDSTEGVSKTWSLVLNKYDYERKEVTVEDLHSCMGKQLDEIGKILFPKLSSEVRKNLMNECCTLENEYLGEHGGVLYAKVEETLKELSKKYKLFVVSNCQDGYIECFFKAHKLDKYFTDYECPGRTGLSKGENNKLVIERNNLKKPVYVGDTEGDAESARVAGIPFVFAKYGFGSVEKYQYEIDSFQDLLTIKW</sequence>
<dbReference type="GO" id="GO:0006281">
    <property type="term" value="P:DNA repair"/>
    <property type="evidence" value="ECO:0007669"/>
    <property type="project" value="TreeGrafter"/>
</dbReference>
<dbReference type="SUPFAM" id="SSF56784">
    <property type="entry name" value="HAD-like"/>
    <property type="match status" value="1"/>
</dbReference>
<dbReference type="NCBIfam" id="TIGR01549">
    <property type="entry name" value="HAD-SF-IA-v1"/>
    <property type="match status" value="1"/>
</dbReference>
<comment type="caution">
    <text evidence="1">The sequence shown here is derived from an EMBL/GenBank/DDBJ whole genome shotgun (WGS) entry which is preliminary data.</text>
</comment>
<accession>A0A8I0DMP2</accession>
<dbReference type="InterPro" id="IPR050155">
    <property type="entry name" value="HAD-like_hydrolase_sf"/>
</dbReference>